<proteinExistence type="predicted"/>
<sequence length="203" mass="23420">MGFASRSVSIMRYRVRGEMSGSFWDAVEEGVKKGAFKQIESPGDEIGIGWVSIDDFTDFQFRGASYARGNYIALSLRIDSVRVPPRILEIHIKQETRRLLEESGQQRLSSTQRRELKERVKETLKKQVFPSIQIFDLIWDTTKSVVYYGSHSVKARDRVETHFKKYFGLMLVPVLAYIRAEELLEGRLETQILENLKPSLMAP</sequence>
<dbReference type="RefSeq" id="WP_014808464.1">
    <property type="nucleotide sequence ID" value="NC_018025.1"/>
</dbReference>
<evidence type="ECO:0000313" key="2">
    <source>
        <dbReference type="Proteomes" id="UP000006055"/>
    </source>
</evidence>
<keyword evidence="1" id="KW-0378">Hydrolase</keyword>
<dbReference type="AlphaFoldDB" id="I4C167"/>
<dbReference type="EMBL" id="CP003360">
    <property type="protein sequence ID" value="AFM23308.1"/>
    <property type="molecule type" value="Genomic_DNA"/>
</dbReference>
<reference evidence="2" key="1">
    <citation type="submission" date="2012-06" db="EMBL/GenBank/DDBJ databases">
        <title>Complete sequence of chromosome of Desulfomonile tiedjei DSM 6799.</title>
        <authorList>
            <person name="Lucas S."/>
            <person name="Copeland A."/>
            <person name="Lapidus A."/>
            <person name="Glavina del Rio T."/>
            <person name="Dalin E."/>
            <person name="Tice H."/>
            <person name="Bruce D."/>
            <person name="Goodwin L."/>
            <person name="Pitluck S."/>
            <person name="Peters L."/>
            <person name="Ovchinnikova G."/>
            <person name="Zeytun A."/>
            <person name="Lu M."/>
            <person name="Kyrpides N."/>
            <person name="Mavromatis K."/>
            <person name="Ivanova N."/>
            <person name="Brettin T."/>
            <person name="Detter J.C."/>
            <person name="Han C."/>
            <person name="Larimer F."/>
            <person name="Land M."/>
            <person name="Hauser L."/>
            <person name="Markowitz V."/>
            <person name="Cheng J.-F."/>
            <person name="Hugenholtz P."/>
            <person name="Woyke T."/>
            <person name="Wu D."/>
            <person name="Spring S."/>
            <person name="Schroeder M."/>
            <person name="Brambilla E."/>
            <person name="Klenk H.-P."/>
            <person name="Eisen J.A."/>
        </authorList>
    </citation>
    <scope>NUCLEOTIDE SEQUENCE [LARGE SCALE GENOMIC DNA]</scope>
    <source>
        <strain evidence="2">ATCC 49306 / DSM 6799 / DCB-1</strain>
    </source>
</reference>
<gene>
    <name evidence="1" type="ordered locus">Desti_0576</name>
</gene>
<accession>I4C167</accession>
<keyword evidence="1" id="KW-0269">Exonuclease</keyword>
<dbReference type="eggNOG" id="COG2974">
    <property type="taxonomic scope" value="Bacteria"/>
</dbReference>
<dbReference type="STRING" id="706587.Desti_0576"/>
<keyword evidence="1" id="KW-0540">Nuclease</keyword>
<keyword evidence="2" id="KW-1185">Reference proteome</keyword>
<protein>
    <submittedName>
        <fullName evidence="1">Putative exonuclease, RdgC</fullName>
    </submittedName>
</protein>
<dbReference type="HOGENOM" id="CLU_114462_0_0_7"/>
<dbReference type="OrthoDB" id="9793997at2"/>
<name>I4C167_DESTA</name>
<dbReference type="GO" id="GO:0004527">
    <property type="term" value="F:exonuclease activity"/>
    <property type="evidence" value="ECO:0007669"/>
    <property type="project" value="UniProtKB-KW"/>
</dbReference>
<evidence type="ECO:0000313" key="1">
    <source>
        <dbReference type="EMBL" id="AFM23308.1"/>
    </source>
</evidence>
<dbReference type="Proteomes" id="UP000006055">
    <property type="component" value="Chromosome"/>
</dbReference>
<dbReference type="KEGG" id="dti:Desti_0576"/>
<organism evidence="1 2">
    <name type="scientific">Desulfomonile tiedjei (strain ATCC 49306 / DSM 6799 / DCB-1)</name>
    <dbReference type="NCBI Taxonomy" id="706587"/>
    <lineage>
        <taxon>Bacteria</taxon>
        <taxon>Pseudomonadati</taxon>
        <taxon>Thermodesulfobacteriota</taxon>
        <taxon>Desulfomonilia</taxon>
        <taxon>Desulfomonilales</taxon>
        <taxon>Desulfomonilaceae</taxon>
        <taxon>Desulfomonile</taxon>
    </lineage>
</organism>